<evidence type="ECO:0000313" key="2">
    <source>
        <dbReference type="Proteomes" id="UP001261666"/>
    </source>
</evidence>
<reference evidence="1" key="1">
    <citation type="submission" date="2023-08" db="EMBL/GenBank/DDBJ databases">
        <title>Functional and genomic diversity of the sorghum phyllosphere microbiome.</title>
        <authorList>
            <person name="Shade A."/>
        </authorList>
    </citation>
    <scope>NUCLEOTIDE SEQUENCE</scope>
    <source>
        <strain evidence="1">SORGH_AS_0885</strain>
    </source>
</reference>
<protein>
    <submittedName>
        <fullName evidence="1">Uncharacterized protein</fullName>
    </submittedName>
</protein>
<accession>A0ACC6IEF1</accession>
<dbReference type="EMBL" id="JAVIZJ010000002">
    <property type="protein sequence ID" value="MDR6209102.1"/>
    <property type="molecule type" value="Genomic_DNA"/>
</dbReference>
<proteinExistence type="predicted"/>
<comment type="caution">
    <text evidence="1">The sequence shown here is derived from an EMBL/GenBank/DDBJ whole genome shotgun (WGS) entry which is preliminary data.</text>
</comment>
<gene>
    <name evidence="1" type="ORF">QE364_000794</name>
</gene>
<dbReference type="Proteomes" id="UP001261666">
    <property type="component" value="Unassembled WGS sequence"/>
</dbReference>
<name>A0ACC6IEF1_9ACTN</name>
<sequence>MIWRWPRPIAPGRARPRSRRPHYPRLAPLGPDPRWPALRHGCRARCPAGHTFSGSDGDLPERHRRPRSAARGEDGRHPLPPRKTSQPSLGDRLWGAGDNWGVDAPPVVAYFDMNVWVALAKGLKSQDRTWVRRYALLADAVEASHVVVPLTTGHYLELWHRSSQESREDIGRVMQRVSRFATLAPIQTVLEREVEAHVARLTGGDARVGSSQLLGYGASHAFSSPHGRFRFVESLASDDGSLPEGGPVDPPPEFVNPPTGAAWEWIQLVGLPEVLESLGVDRTPSHRLGTAHAEEEVRIRELMAGDPRMRGRLRDFLIADVIMSLSETINDVCERAGISSYALLLDHPEHPTPPEAMGAFISELPAGDAFVTLRERKHRDTTHPWDQHDRIDLQSLATTLPYVDVIITERRWAHLCNASGLARRHQTSIYPLHEFDHALQQLAVQATPEA</sequence>
<keyword evidence="2" id="KW-1185">Reference proteome</keyword>
<evidence type="ECO:0000313" key="1">
    <source>
        <dbReference type="EMBL" id="MDR6209102.1"/>
    </source>
</evidence>
<organism evidence="1 2">
    <name type="scientific">Nocardioides zeae</name>
    <dbReference type="NCBI Taxonomy" id="1457234"/>
    <lineage>
        <taxon>Bacteria</taxon>
        <taxon>Bacillati</taxon>
        <taxon>Actinomycetota</taxon>
        <taxon>Actinomycetes</taxon>
        <taxon>Propionibacteriales</taxon>
        <taxon>Nocardioidaceae</taxon>
        <taxon>Nocardioides</taxon>
    </lineage>
</organism>